<dbReference type="Proteomes" id="UP001500909">
    <property type="component" value="Unassembled WGS sequence"/>
</dbReference>
<reference evidence="2 3" key="1">
    <citation type="journal article" date="2019" name="Int. J. Syst. Evol. Microbiol.">
        <title>The Global Catalogue of Microorganisms (GCM) 10K type strain sequencing project: providing services to taxonomists for standard genome sequencing and annotation.</title>
        <authorList>
            <consortium name="The Broad Institute Genomics Platform"/>
            <consortium name="The Broad Institute Genome Sequencing Center for Infectious Disease"/>
            <person name="Wu L."/>
            <person name="Ma J."/>
        </authorList>
    </citation>
    <scope>NUCLEOTIDE SEQUENCE [LARGE SCALE GENOMIC DNA]</scope>
    <source>
        <strain evidence="2 3">JCM 4805</strain>
    </source>
</reference>
<proteinExistence type="predicted"/>
<sequence length="57" mass="5933">MATVASAPRPATEQPSEGALAEQRHAYLDLDTDSAHTITGAHCLVYKAPGTPEPDTA</sequence>
<organism evidence="2 3">
    <name type="scientific">Streptomyces olivaceiscleroticus</name>
    <dbReference type="NCBI Taxonomy" id="68245"/>
    <lineage>
        <taxon>Bacteria</taxon>
        <taxon>Bacillati</taxon>
        <taxon>Actinomycetota</taxon>
        <taxon>Actinomycetes</taxon>
        <taxon>Kitasatosporales</taxon>
        <taxon>Streptomycetaceae</taxon>
        <taxon>Streptomyces</taxon>
    </lineage>
</organism>
<protein>
    <submittedName>
        <fullName evidence="2">Uncharacterized protein</fullName>
    </submittedName>
</protein>
<feature type="region of interest" description="Disordered" evidence="1">
    <location>
        <begin position="1"/>
        <end position="21"/>
    </location>
</feature>
<evidence type="ECO:0000313" key="3">
    <source>
        <dbReference type="Proteomes" id="UP001500909"/>
    </source>
</evidence>
<dbReference type="EMBL" id="BAAABY010000070">
    <property type="protein sequence ID" value="GAA0500894.1"/>
    <property type="molecule type" value="Genomic_DNA"/>
</dbReference>
<comment type="caution">
    <text evidence="2">The sequence shown here is derived from an EMBL/GenBank/DDBJ whole genome shotgun (WGS) entry which is preliminary data.</text>
</comment>
<evidence type="ECO:0000313" key="2">
    <source>
        <dbReference type="EMBL" id="GAA0500894.1"/>
    </source>
</evidence>
<gene>
    <name evidence="2" type="ORF">GCM10010361_77990</name>
</gene>
<accession>A0ABN1BN18</accession>
<evidence type="ECO:0000256" key="1">
    <source>
        <dbReference type="SAM" id="MobiDB-lite"/>
    </source>
</evidence>
<keyword evidence="3" id="KW-1185">Reference proteome</keyword>
<name>A0ABN1BN18_9ACTN</name>
<dbReference type="RefSeq" id="WP_346100433.1">
    <property type="nucleotide sequence ID" value="NZ_BAAABY010000070.1"/>
</dbReference>